<dbReference type="GO" id="GO:0015450">
    <property type="term" value="F:protein-transporting ATPase activity"/>
    <property type="evidence" value="ECO:0007669"/>
    <property type="project" value="UniProtKB-UniRule"/>
</dbReference>
<sequence>MQMSSVRFVAPRETEKMLETVVVVFHLLGALGVVALVLLQQGKGADAGASFGAGASNTVFGSQGSSTFLSKFTAILAAGFFITSLGLGYFAKEKAHQLTQVGLPNPAVLEVPKQQQPASDDVPVLQEQKSATPATDVPPAQEQK</sequence>
<dbReference type="EMBL" id="LT629705">
    <property type="protein sequence ID" value="SDN37660.1"/>
    <property type="molecule type" value="Genomic_DNA"/>
</dbReference>
<evidence type="ECO:0000256" key="8">
    <source>
        <dbReference type="ARBA" id="ARBA00022989"/>
    </source>
</evidence>
<evidence type="ECO:0000256" key="7">
    <source>
        <dbReference type="ARBA" id="ARBA00022927"/>
    </source>
</evidence>
<dbReference type="PRINTS" id="PR01651">
    <property type="entry name" value="SECGEXPORT"/>
</dbReference>
<dbReference type="GO" id="GO:0043952">
    <property type="term" value="P:protein transport by the Sec complex"/>
    <property type="evidence" value="ECO:0007669"/>
    <property type="project" value="TreeGrafter"/>
</dbReference>
<evidence type="ECO:0000313" key="13">
    <source>
        <dbReference type="EMBL" id="SDN37660.1"/>
    </source>
</evidence>
<dbReference type="GO" id="GO:0065002">
    <property type="term" value="P:intracellular protein transmembrane transport"/>
    <property type="evidence" value="ECO:0007669"/>
    <property type="project" value="TreeGrafter"/>
</dbReference>
<comment type="subcellular location">
    <subcellularLocation>
        <location evidence="1 11">Cell membrane</location>
        <topology evidence="1 11">Multi-pass membrane protein</topology>
    </subcellularLocation>
</comment>
<evidence type="ECO:0000256" key="11">
    <source>
        <dbReference type="RuleBase" id="RU365087"/>
    </source>
</evidence>
<keyword evidence="9 11" id="KW-0811">Translocation</keyword>
<dbReference type="InterPro" id="IPR004692">
    <property type="entry name" value="SecG"/>
</dbReference>
<evidence type="ECO:0000256" key="10">
    <source>
        <dbReference type="ARBA" id="ARBA00023136"/>
    </source>
</evidence>
<keyword evidence="5 11" id="KW-1003">Cell membrane</keyword>
<proteinExistence type="inferred from homology"/>
<keyword evidence="8 11" id="KW-1133">Transmembrane helix</keyword>
<dbReference type="NCBIfam" id="TIGR00810">
    <property type="entry name" value="secG"/>
    <property type="match status" value="1"/>
</dbReference>
<organism evidence="13 14">
    <name type="scientific">Pseudomonas arsenicoxydans</name>
    <dbReference type="NCBI Taxonomy" id="702115"/>
    <lineage>
        <taxon>Bacteria</taxon>
        <taxon>Pseudomonadati</taxon>
        <taxon>Pseudomonadota</taxon>
        <taxon>Gammaproteobacteria</taxon>
        <taxon>Pseudomonadales</taxon>
        <taxon>Pseudomonadaceae</taxon>
        <taxon>Pseudomonas</taxon>
    </lineage>
</organism>
<comment type="similarity">
    <text evidence="2 11">Belongs to the SecG family.</text>
</comment>
<dbReference type="AlphaFoldDB" id="A0A1H0AW12"/>
<evidence type="ECO:0000256" key="4">
    <source>
        <dbReference type="ARBA" id="ARBA00022448"/>
    </source>
</evidence>
<evidence type="ECO:0000256" key="1">
    <source>
        <dbReference type="ARBA" id="ARBA00004651"/>
    </source>
</evidence>
<gene>
    <name evidence="13" type="ORF">SAMN04489798_0133</name>
</gene>
<comment type="caution">
    <text evidence="11">Lacks conserved residue(s) required for the propagation of feature annotation.</text>
</comment>
<dbReference type="PANTHER" id="PTHR34182">
    <property type="entry name" value="PROTEIN-EXPORT MEMBRANE PROTEIN SECG"/>
    <property type="match status" value="1"/>
</dbReference>
<evidence type="ECO:0000256" key="5">
    <source>
        <dbReference type="ARBA" id="ARBA00022475"/>
    </source>
</evidence>
<dbReference type="Pfam" id="PF03840">
    <property type="entry name" value="SecG"/>
    <property type="match status" value="1"/>
</dbReference>
<dbReference type="GO" id="GO:0005886">
    <property type="term" value="C:plasma membrane"/>
    <property type="evidence" value="ECO:0007669"/>
    <property type="project" value="UniProtKB-SubCell"/>
</dbReference>
<protein>
    <recommendedName>
        <fullName evidence="3 11">Protein-export membrane protein SecG</fullName>
    </recommendedName>
</protein>
<evidence type="ECO:0000256" key="6">
    <source>
        <dbReference type="ARBA" id="ARBA00022692"/>
    </source>
</evidence>
<dbReference type="Proteomes" id="UP000198827">
    <property type="component" value="Chromosome I"/>
</dbReference>
<dbReference type="PANTHER" id="PTHR34182:SF1">
    <property type="entry name" value="PROTEIN-EXPORT MEMBRANE PROTEIN SECG"/>
    <property type="match status" value="1"/>
</dbReference>
<feature type="region of interest" description="Disordered" evidence="12">
    <location>
        <begin position="112"/>
        <end position="144"/>
    </location>
</feature>
<keyword evidence="4 11" id="KW-0813">Transport</keyword>
<reference evidence="13 14" key="1">
    <citation type="submission" date="2016-10" db="EMBL/GenBank/DDBJ databases">
        <authorList>
            <person name="de Groot N.N."/>
        </authorList>
    </citation>
    <scope>NUCLEOTIDE SEQUENCE [LARGE SCALE GENOMIC DNA]</scope>
    <source>
        <strain evidence="13 14">CECT 7543</strain>
    </source>
</reference>
<evidence type="ECO:0000256" key="9">
    <source>
        <dbReference type="ARBA" id="ARBA00023010"/>
    </source>
</evidence>
<dbReference type="GO" id="GO:0009306">
    <property type="term" value="P:protein secretion"/>
    <property type="evidence" value="ECO:0007669"/>
    <property type="project" value="UniProtKB-UniRule"/>
</dbReference>
<evidence type="ECO:0000256" key="2">
    <source>
        <dbReference type="ARBA" id="ARBA00008445"/>
    </source>
</evidence>
<keyword evidence="7 11" id="KW-0653">Protein transport</keyword>
<evidence type="ECO:0000256" key="3">
    <source>
        <dbReference type="ARBA" id="ARBA00017876"/>
    </source>
</evidence>
<evidence type="ECO:0000313" key="14">
    <source>
        <dbReference type="Proteomes" id="UP000198827"/>
    </source>
</evidence>
<feature type="transmembrane region" description="Helical" evidence="11">
    <location>
        <begin position="68"/>
        <end position="90"/>
    </location>
</feature>
<accession>A0A1H0AW12</accession>
<name>A0A1H0AW12_9PSED</name>
<keyword evidence="6 11" id="KW-0812">Transmembrane</keyword>
<evidence type="ECO:0000256" key="12">
    <source>
        <dbReference type="SAM" id="MobiDB-lite"/>
    </source>
</evidence>
<comment type="function">
    <text evidence="11">Involved in protein export. Participates in an early event of protein translocation.</text>
</comment>
<keyword evidence="10 11" id="KW-0472">Membrane</keyword>